<comment type="caution">
    <text evidence="7">The sequence shown here is derived from an EMBL/GenBank/DDBJ whole genome shotgun (WGS) entry which is preliminary data.</text>
</comment>
<dbReference type="NCBIfam" id="NF005491">
    <property type="entry name" value="PRK07105.1"/>
    <property type="match status" value="1"/>
</dbReference>
<evidence type="ECO:0000259" key="6">
    <source>
        <dbReference type="Pfam" id="PF08543"/>
    </source>
</evidence>
<dbReference type="PANTHER" id="PTHR10534:SF2">
    <property type="entry name" value="PYRIDOXAL KINASE"/>
    <property type="match status" value="1"/>
</dbReference>
<evidence type="ECO:0000256" key="2">
    <source>
        <dbReference type="ARBA" id="ARBA00022679"/>
    </source>
</evidence>
<dbReference type="AlphaFoldDB" id="A0A9D9EAY7"/>
<keyword evidence="3" id="KW-0547">Nucleotide-binding</keyword>
<reference evidence="7" key="1">
    <citation type="submission" date="2020-10" db="EMBL/GenBank/DDBJ databases">
        <authorList>
            <person name="Gilroy R."/>
        </authorList>
    </citation>
    <scope>NUCLEOTIDE SEQUENCE</scope>
    <source>
        <strain evidence="7">11167</strain>
    </source>
</reference>
<keyword evidence="2 7" id="KW-0808">Transferase</keyword>
<keyword evidence="5" id="KW-0067">ATP-binding</keyword>
<dbReference type="GO" id="GO:0005524">
    <property type="term" value="F:ATP binding"/>
    <property type="evidence" value="ECO:0007669"/>
    <property type="project" value="UniProtKB-KW"/>
</dbReference>
<keyword evidence="4 7" id="KW-0418">Kinase</keyword>
<dbReference type="SUPFAM" id="SSF53613">
    <property type="entry name" value="Ribokinase-like"/>
    <property type="match status" value="1"/>
</dbReference>
<evidence type="ECO:0000313" key="7">
    <source>
        <dbReference type="EMBL" id="MBO8443348.1"/>
    </source>
</evidence>
<dbReference type="GO" id="GO:0008478">
    <property type="term" value="F:pyridoxal kinase activity"/>
    <property type="evidence" value="ECO:0007669"/>
    <property type="project" value="UniProtKB-EC"/>
</dbReference>
<evidence type="ECO:0000313" key="8">
    <source>
        <dbReference type="Proteomes" id="UP000823633"/>
    </source>
</evidence>
<dbReference type="Gene3D" id="3.40.1190.20">
    <property type="match status" value="1"/>
</dbReference>
<proteinExistence type="predicted"/>
<dbReference type="EC" id="2.7.1.35" evidence="1"/>
<dbReference type="PANTHER" id="PTHR10534">
    <property type="entry name" value="PYRIDOXAL KINASE"/>
    <property type="match status" value="1"/>
</dbReference>
<evidence type="ECO:0000256" key="1">
    <source>
        <dbReference type="ARBA" id="ARBA00012104"/>
    </source>
</evidence>
<evidence type="ECO:0000256" key="3">
    <source>
        <dbReference type="ARBA" id="ARBA00022741"/>
    </source>
</evidence>
<dbReference type="InterPro" id="IPR004625">
    <property type="entry name" value="PyrdxlKinase"/>
</dbReference>
<accession>A0A9D9EAY7</accession>
<organism evidence="7 8">
    <name type="scientific">Candidatus Aphodenecus pullistercoris</name>
    <dbReference type="NCBI Taxonomy" id="2840669"/>
    <lineage>
        <taxon>Bacteria</taxon>
        <taxon>Pseudomonadati</taxon>
        <taxon>Spirochaetota</taxon>
        <taxon>Spirochaetia</taxon>
        <taxon>Spirochaetales</taxon>
        <taxon>Candidatus Aphodenecus</taxon>
    </lineage>
</organism>
<dbReference type="Pfam" id="PF08543">
    <property type="entry name" value="Phos_pyr_kin"/>
    <property type="match status" value="1"/>
</dbReference>
<reference evidence="7" key="2">
    <citation type="journal article" date="2021" name="PeerJ">
        <title>Extensive microbial diversity within the chicken gut microbiome revealed by metagenomics and culture.</title>
        <authorList>
            <person name="Gilroy R."/>
            <person name="Ravi A."/>
            <person name="Getino M."/>
            <person name="Pursley I."/>
            <person name="Horton D.L."/>
            <person name="Alikhan N.F."/>
            <person name="Baker D."/>
            <person name="Gharbi K."/>
            <person name="Hall N."/>
            <person name="Watson M."/>
            <person name="Adriaenssens E.M."/>
            <person name="Foster-Nyarko E."/>
            <person name="Jarju S."/>
            <person name="Secka A."/>
            <person name="Antonio M."/>
            <person name="Oren A."/>
            <person name="Chaudhuri R.R."/>
            <person name="La Ragione R."/>
            <person name="Hildebrand F."/>
            <person name="Pallen M.J."/>
        </authorList>
    </citation>
    <scope>NUCLEOTIDE SEQUENCE</scope>
    <source>
        <strain evidence="7">11167</strain>
    </source>
</reference>
<dbReference type="Proteomes" id="UP000823633">
    <property type="component" value="Unassembled WGS sequence"/>
</dbReference>
<dbReference type="EMBL" id="JADIMU010000040">
    <property type="protein sequence ID" value="MBO8443348.1"/>
    <property type="molecule type" value="Genomic_DNA"/>
</dbReference>
<name>A0A9D9EAY7_9SPIR</name>
<dbReference type="GO" id="GO:0009443">
    <property type="term" value="P:pyridoxal 5'-phosphate salvage"/>
    <property type="evidence" value="ECO:0007669"/>
    <property type="project" value="InterPro"/>
</dbReference>
<dbReference type="InterPro" id="IPR013749">
    <property type="entry name" value="PM/HMP-P_kinase-1"/>
</dbReference>
<evidence type="ECO:0000256" key="4">
    <source>
        <dbReference type="ARBA" id="ARBA00022777"/>
    </source>
</evidence>
<protein>
    <recommendedName>
        <fullName evidence="1">pyridoxal kinase</fullName>
        <ecNumber evidence="1">2.7.1.35</ecNumber>
    </recommendedName>
</protein>
<evidence type="ECO:0000256" key="5">
    <source>
        <dbReference type="ARBA" id="ARBA00022840"/>
    </source>
</evidence>
<dbReference type="GO" id="GO:0005829">
    <property type="term" value="C:cytosol"/>
    <property type="evidence" value="ECO:0007669"/>
    <property type="project" value="TreeGrafter"/>
</dbReference>
<feature type="domain" description="Pyridoxamine kinase/Phosphomethylpyrimidine kinase" evidence="6">
    <location>
        <begin position="82"/>
        <end position="259"/>
    </location>
</feature>
<gene>
    <name evidence="7" type="ORF">IAC42_06265</name>
</gene>
<dbReference type="InterPro" id="IPR029056">
    <property type="entry name" value="Ribokinase-like"/>
</dbReference>
<sequence length="281" mass="30451">MSFNKVLAIHDLSCHGASSLNVVMPVLYAAGVDLSILPCALLSTQSDGFGNLYTHSLEDDCQAILDRWSGYGLFFDGLYSGYLAHEGQLELVMRARRDFLTDDALIVTDPVMGDDGVLYQNLGSGHVDLMKALVPGSAVITPNATEACLLLGRSQIDGAVDRHEAEDMARSLCALGCASAVITSLPLKGEVIANVAWDGKECRIFPFERVEASYPGSGDLFASLMVAHLHQNDSFFVSVMKATRFTSHALRQSLRTGRERREGVCVHHAISAMLEEGSWVL</sequence>